<gene>
    <name evidence="4" type="ORF">BJX66DRAFT_278731</name>
</gene>
<dbReference type="GO" id="GO:0008483">
    <property type="term" value="F:transaminase activity"/>
    <property type="evidence" value="ECO:0007669"/>
    <property type="project" value="UniProtKB-KW"/>
</dbReference>
<protein>
    <submittedName>
        <fullName evidence="4">Acetylornithine aminotransferase</fullName>
    </submittedName>
</protein>
<keyword evidence="4" id="KW-0032">Aminotransferase</keyword>
<dbReference type="InterPro" id="IPR015424">
    <property type="entry name" value="PyrdxlP-dep_Trfase"/>
</dbReference>
<evidence type="ECO:0000256" key="3">
    <source>
        <dbReference type="RuleBase" id="RU003560"/>
    </source>
</evidence>
<evidence type="ECO:0000313" key="5">
    <source>
        <dbReference type="Proteomes" id="UP001610563"/>
    </source>
</evidence>
<name>A0ABR4FX36_9EURO</name>
<dbReference type="Pfam" id="PF00202">
    <property type="entry name" value="Aminotran_3"/>
    <property type="match status" value="1"/>
</dbReference>
<dbReference type="InterPro" id="IPR015422">
    <property type="entry name" value="PyrdxlP-dep_Trfase_small"/>
</dbReference>
<keyword evidence="5" id="KW-1185">Reference proteome</keyword>
<evidence type="ECO:0000313" key="4">
    <source>
        <dbReference type="EMBL" id="KAL2787817.1"/>
    </source>
</evidence>
<dbReference type="Gene3D" id="3.40.640.10">
    <property type="entry name" value="Type I PLP-dependent aspartate aminotransferase-like (Major domain)"/>
    <property type="match status" value="1"/>
</dbReference>
<evidence type="ECO:0000256" key="2">
    <source>
        <dbReference type="ARBA" id="ARBA00022898"/>
    </source>
</evidence>
<dbReference type="InterPro" id="IPR005814">
    <property type="entry name" value="Aminotrans_3"/>
</dbReference>
<comment type="similarity">
    <text evidence="3">Belongs to the class-III pyridoxal-phosphate-dependent aminotransferase family.</text>
</comment>
<keyword evidence="4" id="KW-0808">Transferase</keyword>
<dbReference type="Proteomes" id="UP001610563">
    <property type="component" value="Unassembled WGS sequence"/>
</dbReference>
<dbReference type="Gene3D" id="3.90.1150.10">
    <property type="entry name" value="Aspartate Aminotransferase, domain 1"/>
    <property type="match status" value="1"/>
</dbReference>
<dbReference type="EMBL" id="JBFTWV010000090">
    <property type="protein sequence ID" value="KAL2787817.1"/>
    <property type="molecule type" value="Genomic_DNA"/>
</dbReference>
<comment type="cofactor">
    <cofactor evidence="1">
        <name>pyridoxal 5'-phosphate</name>
        <dbReference type="ChEBI" id="CHEBI:597326"/>
    </cofactor>
</comment>
<comment type="caution">
    <text evidence="4">The sequence shown here is derived from an EMBL/GenBank/DDBJ whole genome shotgun (WGS) entry which is preliminary data.</text>
</comment>
<evidence type="ECO:0000256" key="1">
    <source>
        <dbReference type="ARBA" id="ARBA00001933"/>
    </source>
</evidence>
<reference evidence="4 5" key="1">
    <citation type="submission" date="2024-07" db="EMBL/GenBank/DDBJ databases">
        <title>Section-level genome sequencing and comparative genomics of Aspergillus sections Usti and Cavernicolus.</title>
        <authorList>
            <consortium name="Lawrence Berkeley National Laboratory"/>
            <person name="Nybo J.L."/>
            <person name="Vesth T.C."/>
            <person name="Theobald S."/>
            <person name="Frisvad J.C."/>
            <person name="Larsen T.O."/>
            <person name="Kjaerboelling I."/>
            <person name="Rothschild-Mancinelli K."/>
            <person name="Lyhne E.K."/>
            <person name="Kogle M.E."/>
            <person name="Barry K."/>
            <person name="Clum A."/>
            <person name="Na H."/>
            <person name="Ledsgaard L."/>
            <person name="Lin J."/>
            <person name="Lipzen A."/>
            <person name="Kuo A."/>
            <person name="Riley R."/>
            <person name="Mondo S."/>
            <person name="Labutti K."/>
            <person name="Haridas S."/>
            <person name="Pangalinan J."/>
            <person name="Salamov A.A."/>
            <person name="Simmons B.A."/>
            <person name="Magnuson J.K."/>
            <person name="Chen J."/>
            <person name="Drula E."/>
            <person name="Henrissat B."/>
            <person name="Wiebenga A."/>
            <person name="Lubbers R.J."/>
            <person name="Gomes A.C."/>
            <person name="Makela M.R."/>
            <person name="Stajich J."/>
            <person name="Grigoriev I.V."/>
            <person name="Mortensen U.H."/>
            <person name="De Vries R.P."/>
            <person name="Baker S.E."/>
            <person name="Andersen M.R."/>
        </authorList>
    </citation>
    <scope>NUCLEOTIDE SEQUENCE [LARGE SCALE GENOMIC DNA]</scope>
    <source>
        <strain evidence="4 5">CBS 209.92</strain>
    </source>
</reference>
<accession>A0ABR4FX36</accession>
<keyword evidence="2 3" id="KW-0663">Pyridoxal phosphate</keyword>
<sequence>MTQQTPQATNLGVKLPRLVEKYKETYTASKDAHERARQVLPAGNTRSVLHSNPFPLVVGSAERSKITTIDGVTLEDFVSDFSAGIYGHSHPTIKAAVQEALATGFSLGGITEKEAQLGEILTTRFPSLEKVRFCNSGTEANTFAIATAIAYTKREKILVFANGYHGGTLSFPANGNPMNLPHQFVIGTYDNIQDTRPLVTEDLAAILVEPMQGAGGMRPASREFLHFLRQAADDVGAVLIFDEVITSRLHYHGIQGALDVRPDMTTLGKYLGGGFPFGAFGGSSKIMDLFDPAVTPGVLHHSGTFNNNIFTMCVAVAASNLITKDSIKELNRLGDRVRNEGNSLLQTAGFHGFRFIGYGSAVGIWYKGDDADALRDCFYFSMLDRGINIGRRGFLFMNLAHNDASVDKVIEALSGFAAEVVAGGDDGEH</sequence>
<dbReference type="PANTHER" id="PTHR43713:SF3">
    <property type="entry name" value="GLUTAMATE-1-SEMIALDEHYDE 2,1-AMINOMUTASE 1, CHLOROPLASTIC-RELATED"/>
    <property type="match status" value="1"/>
</dbReference>
<proteinExistence type="inferred from homology"/>
<dbReference type="InterPro" id="IPR015421">
    <property type="entry name" value="PyrdxlP-dep_Trfase_major"/>
</dbReference>
<dbReference type="PANTHER" id="PTHR43713">
    <property type="entry name" value="GLUTAMATE-1-SEMIALDEHYDE 2,1-AMINOMUTASE"/>
    <property type="match status" value="1"/>
</dbReference>
<dbReference type="SUPFAM" id="SSF53383">
    <property type="entry name" value="PLP-dependent transferases"/>
    <property type="match status" value="1"/>
</dbReference>
<organism evidence="4 5">
    <name type="scientific">Aspergillus keveii</name>
    <dbReference type="NCBI Taxonomy" id="714993"/>
    <lineage>
        <taxon>Eukaryota</taxon>
        <taxon>Fungi</taxon>
        <taxon>Dikarya</taxon>
        <taxon>Ascomycota</taxon>
        <taxon>Pezizomycotina</taxon>
        <taxon>Eurotiomycetes</taxon>
        <taxon>Eurotiomycetidae</taxon>
        <taxon>Eurotiales</taxon>
        <taxon>Aspergillaceae</taxon>
        <taxon>Aspergillus</taxon>
        <taxon>Aspergillus subgen. Nidulantes</taxon>
    </lineage>
</organism>